<dbReference type="AlphaFoldDB" id="A0A812ATA7"/>
<dbReference type="InterPro" id="IPR001548">
    <property type="entry name" value="Peptidase_M2"/>
</dbReference>
<dbReference type="OrthoDB" id="6150744at2759"/>
<dbReference type="PANTHER" id="PTHR10514">
    <property type="entry name" value="ANGIOTENSIN-CONVERTING ENZYME"/>
    <property type="match status" value="1"/>
</dbReference>
<keyword evidence="8" id="KW-0121">Carboxypeptidase</keyword>
<name>A0A812ATA7_ACAPH</name>
<comment type="caution">
    <text evidence="8">The sequence shown here is derived from an EMBL/GenBank/DDBJ whole genome shotgun (WGS) entry which is preliminary data.</text>
</comment>
<comment type="caution">
    <text evidence="7">Lacks conserved residue(s) required for the propagation of feature annotation.</text>
</comment>
<dbReference type="GO" id="GO:0006508">
    <property type="term" value="P:proteolysis"/>
    <property type="evidence" value="ECO:0007669"/>
    <property type="project" value="InterPro"/>
</dbReference>
<protein>
    <submittedName>
        <fullName evidence="8">ACE</fullName>
        <ecNumber evidence="8">3.4.15.1</ecNumber>
    </submittedName>
</protein>
<proteinExistence type="inferred from homology"/>
<gene>
    <name evidence="8" type="ORF">SPHA_3858</name>
</gene>
<dbReference type="GO" id="GO:0008241">
    <property type="term" value="F:peptidyl-dipeptidase activity"/>
    <property type="evidence" value="ECO:0007669"/>
    <property type="project" value="UniProtKB-EC"/>
</dbReference>
<evidence type="ECO:0000256" key="5">
    <source>
        <dbReference type="PIRSR" id="PIRSR601548-10"/>
    </source>
</evidence>
<evidence type="ECO:0000256" key="7">
    <source>
        <dbReference type="PROSITE-ProRule" id="PRU01355"/>
    </source>
</evidence>
<evidence type="ECO:0000256" key="3">
    <source>
        <dbReference type="ARBA" id="ARBA00023157"/>
    </source>
</evidence>
<dbReference type="EMBL" id="CAHIKZ030000116">
    <property type="protein sequence ID" value="CAE1153434.1"/>
    <property type="molecule type" value="Genomic_DNA"/>
</dbReference>
<keyword evidence="4 5" id="KW-0325">Glycoprotein</keyword>
<dbReference type="Proteomes" id="UP000597762">
    <property type="component" value="Unassembled WGS sequence"/>
</dbReference>
<evidence type="ECO:0000256" key="4">
    <source>
        <dbReference type="ARBA" id="ARBA00023180"/>
    </source>
</evidence>
<organism evidence="8 9">
    <name type="scientific">Acanthosepion pharaonis</name>
    <name type="common">Pharaoh cuttlefish</name>
    <name type="synonym">Sepia pharaonis</name>
    <dbReference type="NCBI Taxonomy" id="158019"/>
    <lineage>
        <taxon>Eukaryota</taxon>
        <taxon>Metazoa</taxon>
        <taxon>Spiralia</taxon>
        <taxon>Lophotrochozoa</taxon>
        <taxon>Mollusca</taxon>
        <taxon>Cephalopoda</taxon>
        <taxon>Coleoidea</taxon>
        <taxon>Decapodiformes</taxon>
        <taxon>Sepiida</taxon>
        <taxon>Sepiina</taxon>
        <taxon>Sepiidae</taxon>
        <taxon>Acanthosepion</taxon>
    </lineage>
</organism>
<feature type="glycosylation site" description="N-linked (GlcNAc...) asparagine" evidence="5">
    <location>
        <position position="77"/>
    </location>
</feature>
<accession>A0A812ATA7</accession>
<keyword evidence="2" id="KW-0732">Signal</keyword>
<dbReference type="PROSITE" id="PS52011">
    <property type="entry name" value="PEPTIDASE_M2"/>
    <property type="match status" value="1"/>
</dbReference>
<dbReference type="EC" id="3.4.15.1" evidence="8"/>
<evidence type="ECO:0000256" key="1">
    <source>
        <dbReference type="ARBA" id="ARBA00008139"/>
    </source>
</evidence>
<reference evidence="8" key="1">
    <citation type="submission" date="2021-01" db="EMBL/GenBank/DDBJ databases">
        <authorList>
            <person name="Li R."/>
            <person name="Bekaert M."/>
        </authorList>
    </citation>
    <scope>NUCLEOTIDE SEQUENCE</scope>
    <source>
        <strain evidence="8">Farmed</strain>
    </source>
</reference>
<keyword evidence="3 6" id="KW-1015">Disulfide bond</keyword>
<dbReference type="SUPFAM" id="SSF55486">
    <property type="entry name" value="Metalloproteases ('zincins'), catalytic domain"/>
    <property type="match status" value="1"/>
</dbReference>
<keyword evidence="8" id="KW-0378">Hydrolase</keyword>
<keyword evidence="8" id="KW-0645">Protease</keyword>
<evidence type="ECO:0000313" key="9">
    <source>
        <dbReference type="Proteomes" id="UP000597762"/>
    </source>
</evidence>
<dbReference type="GO" id="GO:0004180">
    <property type="term" value="F:carboxypeptidase activity"/>
    <property type="evidence" value="ECO:0007669"/>
    <property type="project" value="UniProtKB-KW"/>
</dbReference>
<evidence type="ECO:0000256" key="2">
    <source>
        <dbReference type="ARBA" id="ARBA00022729"/>
    </source>
</evidence>
<feature type="disulfide bond" evidence="6">
    <location>
        <begin position="157"/>
        <end position="162"/>
    </location>
</feature>
<keyword evidence="9" id="KW-1185">Reference proteome</keyword>
<dbReference type="GO" id="GO:0016020">
    <property type="term" value="C:membrane"/>
    <property type="evidence" value="ECO:0007669"/>
    <property type="project" value="InterPro"/>
</dbReference>
<comment type="similarity">
    <text evidence="1 7">Belongs to the peptidase M2 family.</text>
</comment>
<dbReference type="GO" id="GO:0008237">
    <property type="term" value="F:metallopeptidase activity"/>
    <property type="evidence" value="ECO:0007669"/>
    <property type="project" value="InterPro"/>
</dbReference>
<dbReference type="PANTHER" id="PTHR10514:SF27">
    <property type="entry name" value="ANGIOTENSIN-CONVERTING ENZYME"/>
    <property type="match status" value="1"/>
</dbReference>
<evidence type="ECO:0000256" key="6">
    <source>
        <dbReference type="PIRSR" id="PIRSR601548-4"/>
    </source>
</evidence>
<dbReference type="Pfam" id="PF01401">
    <property type="entry name" value="Peptidase_M2"/>
    <property type="match status" value="1"/>
</dbReference>
<sequence>MSIVAFLSDVTSLFRYETEEIQNLIEEEAGHFFPGKNNLDTMLQKESTVRDWLRRVNRASRWYNEKLSQATWNYETNITKTSSEQLANLSEWFDQWTLRRAEEARQYLKDQYRFKQDTFRQLKFRAMSATPDNAGILKQIYSQREHMATAYASAKVCRITKCMSLEPELIKIMAESRDPDELLWAWHGWRNAAGRPVRNNFKTYMELLNVGAKQNGIFFYLLRTTKPFHFFPFAHCSRIVGEAYIGGKKEHQLQVGLLVGGGTGLLKLFSFLPRFFPRLHSSREFLVTPSVAFAYNR</sequence>
<evidence type="ECO:0000313" key="8">
    <source>
        <dbReference type="EMBL" id="CAE1153434.1"/>
    </source>
</evidence>